<organism evidence="1">
    <name type="scientific">marine metagenome</name>
    <dbReference type="NCBI Taxonomy" id="408172"/>
    <lineage>
        <taxon>unclassified sequences</taxon>
        <taxon>metagenomes</taxon>
        <taxon>ecological metagenomes</taxon>
    </lineage>
</organism>
<accession>A0A383BXF8</accession>
<evidence type="ECO:0000313" key="1">
    <source>
        <dbReference type="EMBL" id="SVE24499.1"/>
    </source>
</evidence>
<sequence>MKTICEKVVKEARPMLFTRLSIEQFEILDDSQPAVLDYDAVSGTAFHLSSGSDYKVPIAVVTGGSSDLPVAREASRTLAF</sequence>
<dbReference type="AlphaFoldDB" id="A0A383BXF8"/>
<protein>
    <submittedName>
        <fullName evidence="1">Uncharacterized protein</fullName>
    </submittedName>
</protein>
<feature type="non-terminal residue" evidence="1">
    <location>
        <position position="80"/>
    </location>
</feature>
<name>A0A383BXF8_9ZZZZ</name>
<gene>
    <name evidence="1" type="ORF">METZ01_LOCUS477353</name>
</gene>
<dbReference type="EMBL" id="UINC01203988">
    <property type="protein sequence ID" value="SVE24499.1"/>
    <property type="molecule type" value="Genomic_DNA"/>
</dbReference>
<proteinExistence type="predicted"/>
<reference evidence="1" key="1">
    <citation type="submission" date="2018-05" db="EMBL/GenBank/DDBJ databases">
        <authorList>
            <person name="Lanie J.A."/>
            <person name="Ng W.-L."/>
            <person name="Kazmierczak K.M."/>
            <person name="Andrzejewski T.M."/>
            <person name="Davidsen T.M."/>
            <person name="Wayne K.J."/>
            <person name="Tettelin H."/>
            <person name="Glass J.I."/>
            <person name="Rusch D."/>
            <person name="Podicherti R."/>
            <person name="Tsui H.-C.T."/>
            <person name="Winkler M.E."/>
        </authorList>
    </citation>
    <scope>NUCLEOTIDE SEQUENCE</scope>
</reference>